<dbReference type="InterPro" id="IPR011333">
    <property type="entry name" value="SKP1/BTB/POZ_sf"/>
</dbReference>
<dbReference type="AlphaFoldDB" id="A0A183C867"/>
<dbReference type="Pfam" id="PF00651">
    <property type="entry name" value="BTB"/>
    <property type="match status" value="1"/>
</dbReference>
<evidence type="ECO:0000313" key="4">
    <source>
        <dbReference type="WBParaSite" id="GPLIN_000906300"/>
    </source>
</evidence>
<proteinExistence type="predicted"/>
<dbReference type="InterPro" id="IPR000210">
    <property type="entry name" value="BTB/POZ_dom"/>
</dbReference>
<dbReference type="GO" id="GO:0000932">
    <property type="term" value="C:P-body"/>
    <property type="evidence" value="ECO:0007669"/>
    <property type="project" value="TreeGrafter"/>
</dbReference>
<sequence length="441" mass="49872">MSALVDRMKHLLSAANWPDVHFLVGERDKKELLPAHKAILMSRSEVFAAMFRFDAENAKASAGNAPSAKVTDDPVEVPDVEVGAFKAMLSFIYADDLSEMSGDNAIAVLYAAKKYNVAKLVDACVNFPVPKLRNVFFAFDQARLLGEEDFARRCLKYIDQNADTLFLSGEFLKIGQKLLCEIMDRDELRMGDEISFWNAALRWADEQCRQNDKECSAVNRRAMLGPALFKIRFPLIPLTEFSQAIVPKEMLTSAELVGVYLHHSHPNFALPELYPLQFSTKRRVLNNNSHKTKNVSDAFICYALQSLGELKWVKKDAVTGERTLNKQAKKELARIEQQRQWEAERAAAQILAGIWNGQEGSNICKLANGQPLRKALRKEYRMLPTMNGHAIWYTHAALKAIKKSGEYDNIAKIHSDPEIVDTRDPHFAVASRIPENNKYKK</sequence>
<dbReference type="Pfam" id="PF07707">
    <property type="entry name" value="BACK"/>
    <property type="match status" value="1"/>
</dbReference>
<reference evidence="3" key="1">
    <citation type="submission" date="2014-05" db="EMBL/GenBank/DDBJ databases">
        <title>The genome and life-stage specific transcriptomes of Globodera pallida elucidate key aspects of plant parasitism by a cyst nematode.</title>
        <authorList>
            <person name="Cotton J.A."/>
            <person name="Lilley C.J."/>
            <person name="Jones L.M."/>
            <person name="Kikuchi T."/>
            <person name="Reid A.J."/>
            <person name="Thorpe P."/>
            <person name="Tsai I.J."/>
            <person name="Beasley H."/>
            <person name="Blok V."/>
            <person name="Cock P.J.A."/>
            <person name="Van den Akker S.E."/>
            <person name="Holroyd N."/>
            <person name="Hunt M."/>
            <person name="Mantelin S."/>
            <person name="Naghra H."/>
            <person name="Pain A."/>
            <person name="Palomares-Rius J.E."/>
            <person name="Zarowiecki M."/>
            <person name="Berriman M."/>
            <person name="Jones J.T."/>
            <person name="Urwin P.E."/>
        </authorList>
    </citation>
    <scope>NUCLEOTIDE SEQUENCE [LARGE SCALE GENOMIC DNA]</scope>
    <source>
        <strain evidence="3">Lindley</strain>
    </source>
</reference>
<dbReference type="GO" id="GO:0022008">
    <property type="term" value="P:neurogenesis"/>
    <property type="evidence" value="ECO:0007669"/>
    <property type="project" value="TreeGrafter"/>
</dbReference>
<accession>A0A183C867</accession>
<dbReference type="InterPro" id="IPR011705">
    <property type="entry name" value="BACK"/>
</dbReference>
<keyword evidence="1" id="KW-0175">Coiled coil</keyword>
<dbReference type="SMART" id="SM00225">
    <property type="entry name" value="BTB"/>
    <property type="match status" value="1"/>
</dbReference>
<feature type="coiled-coil region" evidence="1">
    <location>
        <begin position="318"/>
        <end position="345"/>
    </location>
</feature>
<keyword evidence="3" id="KW-1185">Reference proteome</keyword>
<dbReference type="Gene3D" id="1.25.40.420">
    <property type="match status" value="1"/>
</dbReference>
<dbReference type="PANTHER" id="PTHR45774">
    <property type="entry name" value="BTB/POZ DOMAIN-CONTAINING"/>
    <property type="match status" value="1"/>
</dbReference>
<name>A0A183C867_GLOPA</name>
<feature type="domain" description="BTB" evidence="2">
    <location>
        <begin position="18"/>
        <end position="101"/>
    </location>
</feature>
<organism evidence="3 4">
    <name type="scientific">Globodera pallida</name>
    <name type="common">Potato cyst nematode worm</name>
    <name type="synonym">Heterodera pallida</name>
    <dbReference type="NCBI Taxonomy" id="36090"/>
    <lineage>
        <taxon>Eukaryota</taxon>
        <taxon>Metazoa</taxon>
        <taxon>Ecdysozoa</taxon>
        <taxon>Nematoda</taxon>
        <taxon>Chromadorea</taxon>
        <taxon>Rhabditida</taxon>
        <taxon>Tylenchina</taxon>
        <taxon>Tylenchomorpha</taxon>
        <taxon>Tylenchoidea</taxon>
        <taxon>Heteroderidae</taxon>
        <taxon>Heteroderinae</taxon>
        <taxon>Globodera</taxon>
    </lineage>
</organism>
<protein>
    <submittedName>
        <fullName evidence="4">BTB domain-containing protein</fullName>
    </submittedName>
</protein>
<reference evidence="4" key="2">
    <citation type="submission" date="2016-06" db="UniProtKB">
        <authorList>
            <consortium name="WormBaseParasite"/>
        </authorList>
    </citation>
    <scope>IDENTIFICATION</scope>
</reference>
<dbReference type="Gene3D" id="3.30.710.10">
    <property type="entry name" value="Potassium Channel Kv1.1, Chain A"/>
    <property type="match status" value="1"/>
</dbReference>
<dbReference type="WBParaSite" id="GPLIN_000906300">
    <property type="protein sequence ID" value="GPLIN_000906300"/>
    <property type="gene ID" value="GPLIN_000906300"/>
</dbReference>
<dbReference type="SUPFAM" id="SSF54695">
    <property type="entry name" value="POZ domain"/>
    <property type="match status" value="1"/>
</dbReference>
<dbReference type="PROSITE" id="PS50097">
    <property type="entry name" value="BTB"/>
    <property type="match status" value="1"/>
</dbReference>
<dbReference type="GO" id="GO:0005829">
    <property type="term" value="C:cytosol"/>
    <property type="evidence" value="ECO:0007669"/>
    <property type="project" value="TreeGrafter"/>
</dbReference>
<dbReference type="Proteomes" id="UP000050741">
    <property type="component" value="Unassembled WGS sequence"/>
</dbReference>
<dbReference type="PANTHER" id="PTHR45774:SF3">
    <property type="entry name" value="BTB (POZ) DOMAIN-CONTAINING 2B-RELATED"/>
    <property type="match status" value="1"/>
</dbReference>
<evidence type="ECO:0000256" key="1">
    <source>
        <dbReference type="SAM" id="Coils"/>
    </source>
</evidence>
<evidence type="ECO:0000259" key="2">
    <source>
        <dbReference type="PROSITE" id="PS50097"/>
    </source>
</evidence>
<dbReference type="SMART" id="SM00875">
    <property type="entry name" value="BACK"/>
    <property type="match status" value="1"/>
</dbReference>
<evidence type="ECO:0000313" key="3">
    <source>
        <dbReference type="Proteomes" id="UP000050741"/>
    </source>
</evidence>